<dbReference type="EMBL" id="JPGG01000016">
    <property type="protein sequence ID" value="KGC15502.1"/>
    <property type="molecule type" value="Genomic_DNA"/>
</dbReference>
<evidence type="ECO:0000313" key="3">
    <source>
        <dbReference type="Proteomes" id="UP000029590"/>
    </source>
</evidence>
<organism evidence="2 3">
    <name type="scientific">Burkholderia gladioli</name>
    <name type="common">Pseudomonas marginata</name>
    <name type="synonym">Phytomonas marginata</name>
    <dbReference type="NCBI Taxonomy" id="28095"/>
    <lineage>
        <taxon>Bacteria</taxon>
        <taxon>Pseudomonadati</taxon>
        <taxon>Pseudomonadota</taxon>
        <taxon>Betaproteobacteria</taxon>
        <taxon>Burkholderiales</taxon>
        <taxon>Burkholderiaceae</taxon>
        <taxon>Burkholderia</taxon>
    </lineage>
</organism>
<feature type="compositionally biased region" description="Basic and acidic residues" evidence="1">
    <location>
        <begin position="27"/>
        <end position="39"/>
    </location>
</feature>
<evidence type="ECO:0000313" key="2">
    <source>
        <dbReference type="EMBL" id="KGC15502.1"/>
    </source>
</evidence>
<dbReference type="KEGG" id="bgo:BM43_6974"/>
<accession>A0AAW3F3U1</accession>
<evidence type="ECO:0000256" key="1">
    <source>
        <dbReference type="SAM" id="MobiDB-lite"/>
    </source>
</evidence>
<protein>
    <submittedName>
        <fullName evidence="2">Uncharacterized protein</fullName>
    </submittedName>
</protein>
<dbReference type="Proteomes" id="UP000029590">
    <property type="component" value="Unassembled WGS sequence"/>
</dbReference>
<gene>
    <name evidence="2" type="ORF">DM48_793</name>
</gene>
<proteinExistence type="predicted"/>
<reference evidence="2 3" key="1">
    <citation type="submission" date="2014-04" db="EMBL/GenBank/DDBJ databases">
        <authorList>
            <person name="Bishop-Lilly K.A."/>
            <person name="Broomall S.M."/>
            <person name="Chain P.S."/>
            <person name="Chertkov O."/>
            <person name="Coyne S.R."/>
            <person name="Daligault H.E."/>
            <person name="Davenport K.W."/>
            <person name="Erkkila T."/>
            <person name="Frey K.G."/>
            <person name="Gibbons H.S."/>
            <person name="Gu W."/>
            <person name="Jaissle J."/>
            <person name="Johnson S.L."/>
            <person name="Koroleva G.I."/>
            <person name="Ladner J.T."/>
            <person name="Lo C.-C."/>
            <person name="Minogue T.D."/>
            <person name="Munk C."/>
            <person name="Palacios G.F."/>
            <person name="Redden C.L."/>
            <person name="Rosenzweig C.N."/>
            <person name="Scholz M.B."/>
            <person name="Teshima H."/>
            <person name="Xu Y."/>
        </authorList>
    </citation>
    <scope>NUCLEOTIDE SEQUENCE [LARGE SCALE GENOMIC DNA]</scope>
    <source>
        <strain evidence="3">gladioli</strain>
    </source>
</reference>
<comment type="caution">
    <text evidence="2">The sequence shown here is derived from an EMBL/GenBank/DDBJ whole genome shotgun (WGS) entry which is preliminary data.</text>
</comment>
<dbReference type="AlphaFoldDB" id="A0AAW3F3U1"/>
<sequence length="52" mass="5874">MSLRTQPLNRPPNKLRVISQGKRAKNRRCEKESGRRHDVAGIPGPLGDIGRR</sequence>
<feature type="region of interest" description="Disordered" evidence="1">
    <location>
        <begin position="20"/>
        <end position="52"/>
    </location>
</feature>
<name>A0AAW3F3U1_BURGA</name>